<dbReference type="PANTHER" id="PTHR42085">
    <property type="entry name" value="F-BOX DOMAIN-CONTAINING PROTEIN"/>
    <property type="match status" value="1"/>
</dbReference>
<evidence type="ECO:0008006" key="4">
    <source>
        <dbReference type="Google" id="ProtNLM"/>
    </source>
</evidence>
<protein>
    <recommendedName>
        <fullName evidence="4">F-box domain-containing protein</fullName>
    </recommendedName>
</protein>
<dbReference type="PANTHER" id="PTHR42085:SF1">
    <property type="entry name" value="F-BOX DOMAIN-CONTAINING PROTEIN"/>
    <property type="match status" value="1"/>
</dbReference>
<evidence type="ECO:0000313" key="3">
    <source>
        <dbReference type="Proteomes" id="UP000799750"/>
    </source>
</evidence>
<dbReference type="AlphaFoldDB" id="A0A6A6QK41"/>
<gene>
    <name evidence="2" type="ORF">BU16DRAFT_541409</name>
</gene>
<dbReference type="EMBL" id="MU004193">
    <property type="protein sequence ID" value="KAF2492592.1"/>
    <property type="molecule type" value="Genomic_DNA"/>
</dbReference>
<name>A0A6A6QK41_9PEZI</name>
<dbReference type="Proteomes" id="UP000799750">
    <property type="component" value="Unassembled WGS sequence"/>
</dbReference>
<reference evidence="2" key="1">
    <citation type="journal article" date="2020" name="Stud. Mycol.">
        <title>101 Dothideomycetes genomes: a test case for predicting lifestyles and emergence of pathogens.</title>
        <authorList>
            <person name="Haridas S."/>
            <person name="Albert R."/>
            <person name="Binder M."/>
            <person name="Bloem J."/>
            <person name="Labutti K."/>
            <person name="Salamov A."/>
            <person name="Andreopoulos B."/>
            <person name="Baker S."/>
            <person name="Barry K."/>
            <person name="Bills G."/>
            <person name="Bluhm B."/>
            <person name="Cannon C."/>
            <person name="Castanera R."/>
            <person name="Culley D."/>
            <person name="Daum C."/>
            <person name="Ezra D."/>
            <person name="Gonzalez J."/>
            <person name="Henrissat B."/>
            <person name="Kuo A."/>
            <person name="Liang C."/>
            <person name="Lipzen A."/>
            <person name="Lutzoni F."/>
            <person name="Magnuson J."/>
            <person name="Mondo S."/>
            <person name="Nolan M."/>
            <person name="Ohm R."/>
            <person name="Pangilinan J."/>
            <person name="Park H.-J."/>
            <person name="Ramirez L."/>
            <person name="Alfaro M."/>
            <person name="Sun H."/>
            <person name="Tritt A."/>
            <person name="Yoshinaga Y."/>
            <person name="Zwiers L.-H."/>
            <person name="Turgeon B."/>
            <person name="Goodwin S."/>
            <person name="Spatafora J."/>
            <person name="Crous P."/>
            <person name="Grigoriev I."/>
        </authorList>
    </citation>
    <scope>NUCLEOTIDE SEQUENCE</scope>
    <source>
        <strain evidence="2">CBS 269.34</strain>
    </source>
</reference>
<evidence type="ECO:0000313" key="2">
    <source>
        <dbReference type="EMBL" id="KAF2492592.1"/>
    </source>
</evidence>
<sequence>MAAPPAAYPSLGINTTTAVGTSTIHSTPRATGVKVGGANGAISNDTPEGAKSGPMTSPLLRLPRELREEIYSYVVEPGNIGVSDYTDYVLSQDFSPGSFQPSFLPQICNVNKQLRTEAAACYIRSRIFVVLSAVPFMKWIEYLGDEGLAALRNLHIGDIFGKQHNTIQEILHFAARLPNLRAISPVFVLEARLVAMPLEEVFEELQLSKMFDCKRLDHVDLICRYRGSFLERAGMRTTPGILRAEDMVAGLMGCLERGFKNQGMKTHVEISRICIEYV</sequence>
<dbReference type="InterPro" id="IPR038883">
    <property type="entry name" value="AN11006-like"/>
</dbReference>
<keyword evidence="3" id="KW-1185">Reference proteome</keyword>
<evidence type="ECO:0000256" key="1">
    <source>
        <dbReference type="SAM" id="MobiDB-lite"/>
    </source>
</evidence>
<feature type="region of interest" description="Disordered" evidence="1">
    <location>
        <begin position="22"/>
        <end position="58"/>
    </location>
</feature>
<proteinExistence type="predicted"/>
<accession>A0A6A6QK41</accession>
<organism evidence="2 3">
    <name type="scientific">Lophium mytilinum</name>
    <dbReference type="NCBI Taxonomy" id="390894"/>
    <lineage>
        <taxon>Eukaryota</taxon>
        <taxon>Fungi</taxon>
        <taxon>Dikarya</taxon>
        <taxon>Ascomycota</taxon>
        <taxon>Pezizomycotina</taxon>
        <taxon>Dothideomycetes</taxon>
        <taxon>Pleosporomycetidae</taxon>
        <taxon>Mytilinidiales</taxon>
        <taxon>Mytilinidiaceae</taxon>
        <taxon>Lophium</taxon>
    </lineage>
</organism>